<organism evidence="1 2">
    <name type="scientific">Trema orientale</name>
    <name type="common">Charcoal tree</name>
    <name type="synonym">Celtis orientalis</name>
    <dbReference type="NCBI Taxonomy" id="63057"/>
    <lineage>
        <taxon>Eukaryota</taxon>
        <taxon>Viridiplantae</taxon>
        <taxon>Streptophyta</taxon>
        <taxon>Embryophyta</taxon>
        <taxon>Tracheophyta</taxon>
        <taxon>Spermatophyta</taxon>
        <taxon>Magnoliopsida</taxon>
        <taxon>eudicotyledons</taxon>
        <taxon>Gunneridae</taxon>
        <taxon>Pentapetalae</taxon>
        <taxon>rosids</taxon>
        <taxon>fabids</taxon>
        <taxon>Rosales</taxon>
        <taxon>Cannabaceae</taxon>
        <taxon>Trema</taxon>
    </lineage>
</organism>
<evidence type="ECO:0000313" key="2">
    <source>
        <dbReference type="Proteomes" id="UP000237000"/>
    </source>
</evidence>
<dbReference type="EMBL" id="JXTC01000473">
    <property type="protein sequence ID" value="PON51382.1"/>
    <property type="molecule type" value="Genomic_DNA"/>
</dbReference>
<dbReference type="AlphaFoldDB" id="A0A2P5BRG5"/>
<comment type="caution">
    <text evidence="1">The sequence shown here is derived from an EMBL/GenBank/DDBJ whole genome shotgun (WGS) entry which is preliminary data.</text>
</comment>
<keyword evidence="2" id="KW-1185">Reference proteome</keyword>
<sequence>MNSSCETLRNMLVLIEHGDRVCRLAGGIGSMTPSGKEIKGNSFLFRPRKSNEEEEEKTTRRSNSMQNVVFHIYL</sequence>
<dbReference type="InParanoid" id="A0A2P5BRG5"/>
<gene>
    <name evidence="1" type="ORF">TorRG33x02_311600</name>
</gene>
<evidence type="ECO:0000313" key="1">
    <source>
        <dbReference type="EMBL" id="PON51382.1"/>
    </source>
</evidence>
<proteinExistence type="predicted"/>
<name>A0A2P5BRG5_TREOI</name>
<dbReference type="Proteomes" id="UP000237000">
    <property type="component" value="Unassembled WGS sequence"/>
</dbReference>
<protein>
    <submittedName>
        <fullName evidence="1">Uncharacterized protein</fullName>
    </submittedName>
</protein>
<accession>A0A2P5BRG5</accession>
<reference evidence="2" key="1">
    <citation type="submission" date="2016-06" db="EMBL/GenBank/DDBJ databases">
        <title>Parallel loss of symbiosis genes in relatives of nitrogen-fixing non-legume Parasponia.</title>
        <authorList>
            <person name="Van Velzen R."/>
            <person name="Holmer R."/>
            <person name="Bu F."/>
            <person name="Rutten L."/>
            <person name="Van Zeijl A."/>
            <person name="Liu W."/>
            <person name="Santuari L."/>
            <person name="Cao Q."/>
            <person name="Sharma T."/>
            <person name="Shen D."/>
            <person name="Roswanjaya Y."/>
            <person name="Wardhani T."/>
            <person name="Kalhor M.S."/>
            <person name="Jansen J."/>
            <person name="Van den Hoogen J."/>
            <person name="Gungor B."/>
            <person name="Hartog M."/>
            <person name="Hontelez J."/>
            <person name="Verver J."/>
            <person name="Yang W.-C."/>
            <person name="Schijlen E."/>
            <person name="Repin R."/>
            <person name="Schilthuizen M."/>
            <person name="Schranz E."/>
            <person name="Heidstra R."/>
            <person name="Miyata K."/>
            <person name="Fedorova E."/>
            <person name="Kohlen W."/>
            <person name="Bisseling T."/>
            <person name="Smit S."/>
            <person name="Geurts R."/>
        </authorList>
    </citation>
    <scope>NUCLEOTIDE SEQUENCE [LARGE SCALE GENOMIC DNA]</scope>
    <source>
        <strain evidence="2">cv. RG33-2</strain>
    </source>
</reference>